<evidence type="ECO:0000313" key="1">
    <source>
        <dbReference type="EMBL" id="SFV04232.1"/>
    </source>
</evidence>
<dbReference type="Proteomes" id="UP000183508">
    <property type="component" value="Unassembled WGS sequence"/>
</dbReference>
<name>A0A1I7L386_9BACL</name>
<proteinExistence type="predicted"/>
<dbReference type="EMBL" id="FPBV01000024">
    <property type="protein sequence ID" value="SFV04232.1"/>
    <property type="molecule type" value="Genomic_DNA"/>
</dbReference>
<gene>
    <name evidence="1" type="ORF">SAMN05421543_12417</name>
</gene>
<organism evidence="1 2">
    <name type="scientific">Alicyclobacillus macrosporangiidus</name>
    <dbReference type="NCBI Taxonomy" id="392015"/>
    <lineage>
        <taxon>Bacteria</taxon>
        <taxon>Bacillati</taxon>
        <taxon>Bacillota</taxon>
        <taxon>Bacilli</taxon>
        <taxon>Bacillales</taxon>
        <taxon>Alicyclobacillaceae</taxon>
        <taxon>Alicyclobacillus</taxon>
    </lineage>
</organism>
<keyword evidence="2" id="KW-1185">Reference proteome</keyword>
<dbReference type="OrthoDB" id="2375835at2"/>
<reference evidence="2" key="1">
    <citation type="submission" date="2016-10" db="EMBL/GenBank/DDBJ databases">
        <authorList>
            <person name="Varghese N."/>
        </authorList>
    </citation>
    <scope>NUCLEOTIDE SEQUENCE [LARGE SCALE GENOMIC DNA]</scope>
    <source>
        <strain evidence="2">DSM 17980</strain>
    </source>
</reference>
<dbReference type="RefSeq" id="WP_074955680.1">
    <property type="nucleotide sequence ID" value="NZ_FPBV01000024.1"/>
</dbReference>
<evidence type="ECO:0000313" key="2">
    <source>
        <dbReference type="Proteomes" id="UP000183508"/>
    </source>
</evidence>
<dbReference type="AlphaFoldDB" id="A0A1I7L386"/>
<protein>
    <submittedName>
        <fullName evidence="1">Uncharacterized protein</fullName>
    </submittedName>
</protein>
<sequence length="107" mass="12020">MGEWTWLFTRFPLADMELVAEPMDPQTANVLVRTIRRLPDDGSGEGPKYEVRVAPHNVAPFRGGPWLRAFTERELQQPGAEITRFRADLLAEIARCKGRAGEAGEAR</sequence>
<accession>A0A1I7L386</accession>